<dbReference type="EMBL" id="BOPO01000113">
    <property type="protein sequence ID" value="GIL30208.1"/>
    <property type="molecule type" value="Genomic_DNA"/>
</dbReference>
<proteinExistence type="predicted"/>
<dbReference type="InterPro" id="IPR039935">
    <property type="entry name" value="YML079W-like"/>
</dbReference>
<dbReference type="InterPro" id="IPR011051">
    <property type="entry name" value="RmlC_Cupin_sf"/>
</dbReference>
<dbReference type="Pfam" id="PF06172">
    <property type="entry name" value="Cupin_5"/>
    <property type="match status" value="1"/>
</dbReference>
<dbReference type="PANTHER" id="PTHR33387:SF3">
    <property type="entry name" value="DUF985 DOMAIN-CONTAINING PROTEIN"/>
    <property type="match status" value="1"/>
</dbReference>
<accession>A0A8J4AFL8</accession>
<evidence type="ECO:0000259" key="2">
    <source>
        <dbReference type="Pfam" id="PF06172"/>
    </source>
</evidence>
<protein>
    <recommendedName>
        <fullName evidence="2">DUF985 domain-containing protein</fullName>
    </recommendedName>
</protein>
<dbReference type="InterPro" id="IPR009327">
    <property type="entry name" value="Cupin_DUF985"/>
</dbReference>
<reference evidence="4" key="1">
    <citation type="journal article" date="2021" name="Int. J. Syst. Evol. Microbiol.">
        <title>Actinocatenispora comari sp. nov., an endophytic actinomycete isolated from aerial parts of Comarum salesowianum.</title>
        <authorList>
            <person name="Oyunbileg N."/>
            <person name="Iizaka Y."/>
            <person name="Hamada M."/>
            <person name="Davaapurev B.O."/>
            <person name="Fukumoto A."/>
            <person name="Tsetseg B."/>
            <person name="Kato F."/>
            <person name="Tamura T."/>
            <person name="Batkhuu J."/>
            <person name="Anzai Y."/>
        </authorList>
    </citation>
    <scope>NUCLEOTIDE SEQUENCE [LARGE SCALE GENOMIC DNA]</scope>
    <source>
        <strain evidence="4">NUM-2625</strain>
    </source>
</reference>
<gene>
    <name evidence="3" type="ORF">NUM_54620</name>
</gene>
<evidence type="ECO:0000313" key="4">
    <source>
        <dbReference type="Proteomes" id="UP000614996"/>
    </source>
</evidence>
<comment type="caution">
    <text evidence="3">The sequence shown here is derived from an EMBL/GenBank/DDBJ whole genome shotgun (WGS) entry which is preliminary data.</text>
</comment>
<sequence length="213" mass="22928">MLESILSLTDGDRPGTAVGASGRGRCGTRGRHGRGVVWRAHCGGAGGVRGWTGSTEVHDHDEEGTVPVHGQRPATAELLDLSPHPEGGWYRETWRSDVPVRPDGYPGERPAGTAIYFLLRPGERSRWHTVRSAELWLWHGGGPLELRLGGTGENPDESPRTVLLGGEIERDQRPQAVVPPGVWQSAEPAGPVETLVSCVVCPGFDFADFHLAP</sequence>
<feature type="domain" description="DUF985" evidence="2">
    <location>
        <begin position="77"/>
        <end position="212"/>
    </location>
</feature>
<dbReference type="AlphaFoldDB" id="A0A8J4AFL8"/>
<feature type="region of interest" description="Disordered" evidence="1">
    <location>
        <begin position="1"/>
        <end position="30"/>
    </location>
</feature>
<dbReference type="CDD" id="cd06121">
    <property type="entry name" value="cupin_YML079wp"/>
    <property type="match status" value="1"/>
</dbReference>
<evidence type="ECO:0000256" key="1">
    <source>
        <dbReference type="SAM" id="MobiDB-lite"/>
    </source>
</evidence>
<dbReference type="Proteomes" id="UP000614996">
    <property type="component" value="Unassembled WGS sequence"/>
</dbReference>
<keyword evidence="4" id="KW-1185">Reference proteome</keyword>
<name>A0A8J4AFL8_9ACTN</name>
<dbReference type="SUPFAM" id="SSF51182">
    <property type="entry name" value="RmlC-like cupins"/>
    <property type="match status" value="1"/>
</dbReference>
<dbReference type="Gene3D" id="2.60.120.10">
    <property type="entry name" value="Jelly Rolls"/>
    <property type="match status" value="1"/>
</dbReference>
<evidence type="ECO:0000313" key="3">
    <source>
        <dbReference type="EMBL" id="GIL30208.1"/>
    </source>
</evidence>
<organism evidence="3 4">
    <name type="scientific">Actinocatenispora comari</name>
    <dbReference type="NCBI Taxonomy" id="2807577"/>
    <lineage>
        <taxon>Bacteria</taxon>
        <taxon>Bacillati</taxon>
        <taxon>Actinomycetota</taxon>
        <taxon>Actinomycetes</taxon>
        <taxon>Micromonosporales</taxon>
        <taxon>Micromonosporaceae</taxon>
        <taxon>Actinocatenispora</taxon>
    </lineage>
</organism>
<dbReference type="PANTHER" id="PTHR33387">
    <property type="entry name" value="RMLC-LIKE JELLY ROLL FOLD PROTEIN"/>
    <property type="match status" value="1"/>
</dbReference>
<dbReference type="InterPro" id="IPR014710">
    <property type="entry name" value="RmlC-like_jellyroll"/>
</dbReference>